<accession>A0A7X9UB60</accession>
<sequence length="281" mass="31774">MNRDFASSLIQLNNTFYREHAASFSDTRRAPWPGWVRTMDIALEQIDAVGGKQPVRAFDLACGNMRFEHFALGRLSSSPFAGRPLEFYGVDSCQDLATDEGGYARRIPNLHFQEVDVLGTLMKLNPADMPDVVFDAPLADISVCFGFMHHVPSCEYRVRVLDALVRQTRPGGIIAISFWEFMNDERMVRKAARAEARAELAPPFEGYDPSQFEPGDHLIGWQNDHRAYRYCHHFDDQQITDLVTGVRALSTNGNAPVRELARFHADGHSGELNRYVILQRA</sequence>
<dbReference type="AlphaFoldDB" id="A0A7X9UB60"/>
<organism evidence="1 2">
    <name type="scientific">Collinsella acetigenes</name>
    <dbReference type="NCBI Taxonomy" id="2713419"/>
    <lineage>
        <taxon>Bacteria</taxon>
        <taxon>Bacillati</taxon>
        <taxon>Actinomycetota</taxon>
        <taxon>Coriobacteriia</taxon>
        <taxon>Coriobacteriales</taxon>
        <taxon>Coriobacteriaceae</taxon>
        <taxon>Collinsella</taxon>
    </lineage>
</organism>
<name>A0A7X9UB60_9ACTN</name>
<gene>
    <name evidence="1" type="ORF">HF320_02305</name>
</gene>
<evidence type="ECO:0000313" key="1">
    <source>
        <dbReference type="EMBL" id="NMF55168.1"/>
    </source>
</evidence>
<evidence type="ECO:0000313" key="2">
    <source>
        <dbReference type="Proteomes" id="UP000546970"/>
    </source>
</evidence>
<dbReference type="EMBL" id="JABBCP010000001">
    <property type="protein sequence ID" value="NMF55168.1"/>
    <property type="molecule type" value="Genomic_DNA"/>
</dbReference>
<dbReference type="RefSeq" id="WP_169276873.1">
    <property type="nucleotide sequence ID" value="NZ_JABBCP010000001.1"/>
</dbReference>
<evidence type="ECO:0008006" key="3">
    <source>
        <dbReference type="Google" id="ProtNLM"/>
    </source>
</evidence>
<comment type="caution">
    <text evidence="1">The sequence shown here is derived from an EMBL/GenBank/DDBJ whole genome shotgun (WGS) entry which is preliminary data.</text>
</comment>
<reference evidence="1 2" key="1">
    <citation type="submission" date="2020-04" db="EMBL/GenBank/DDBJ databases">
        <title>Collinsella sp. KGMB02528 nov., an anaerobic actinobacterium isolated from human feces.</title>
        <authorList>
            <person name="Han K.-I."/>
            <person name="Eom M.K."/>
            <person name="Kim J.-S."/>
            <person name="Lee K.C."/>
            <person name="Suh M.K."/>
            <person name="Park S.-H."/>
            <person name="Lee J.H."/>
            <person name="Kang S.W."/>
            <person name="Park J.-E."/>
            <person name="Oh B.S."/>
            <person name="Yu S.Y."/>
            <person name="Choi S.-H."/>
            <person name="Lee D.H."/>
            <person name="Yoon H."/>
            <person name="Kim B.-Y."/>
            <person name="Lee J.H."/>
            <person name="Lee J.-S."/>
        </authorList>
    </citation>
    <scope>NUCLEOTIDE SEQUENCE [LARGE SCALE GENOMIC DNA]</scope>
    <source>
        <strain evidence="1 2">KGMB02528</strain>
    </source>
</reference>
<dbReference type="Proteomes" id="UP000546970">
    <property type="component" value="Unassembled WGS sequence"/>
</dbReference>
<protein>
    <recommendedName>
        <fullName evidence="3">Methyltransferase domain protein</fullName>
    </recommendedName>
</protein>
<proteinExistence type="predicted"/>
<dbReference type="Gene3D" id="3.40.50.150">
    <property type="entry name" value="Vaccinia Virus protein VP39"/>
    <property type="match status" value="1"/>
</dbReference>
<keyword evidence="2" id="KW-1185">Reference proteome</keyword>
<dbReference type="InterPro" id="IPR029063">
    <property type="entry name" value="SAM-dependent_MTases_sf"/>
</dbReference>
<dbReference type="SUPFAM" id="SSF53335">
    <property type="entry name" value="S-adenosyl-L-methionine-dependent methyltransferases"/>
    <property type="match status" value="1"/>
</dbReference>